<dbReference type="InterPro" id="IPR001173">
    <property type="entry name" value="Glyco_trans_2-like"/>
</dbReference>
<feature type="domain" description="Glycosyltransferase 2-like" evidence="1">
    <location>
        <begin position="7"/>
        <end position="162"/>
    </location>
</feature>
<dbReference type="InterPro" id="IPR029044">
    <property type="entry name" value="Nucleotide-diphossugar_trans"/>
</dbReference>
<sequence>MDTKKISIITPSFNQGEFIEETILSIINQGYSNLEFIVIDGGSTDNSVDIIKKYENHIDYWISEKDNGQSDAINKGFQKATGEIITWINSDDLLVEGTLNKINDFFLNNKDNVGVIYGVVEEIDDKGKHIKYQEGYSNPSIERFLSGMAFSQPSAFFKRKYLLNVGYLNTNYSYGMDYDLFSRLSLKCSFIKVEDVFAKYRFHKSSKSISQGDLFIEDWREIFIQRCIDIGSQYILDVLLNLNLCESNINFSKFRVNKNLLNIDEKKTLFYFLSYYLKSKYNEGDFTESKRIATYIIKNFNHKWIESEKGLKTIFQRLKYPSIFIKILRTLIRKSK</sequence>
<reference evidence="2 3" key="1">
    <citation type="submission" date="2020-04" db="EMBL/GenBank/DDBJ databases">
        <title>Flammeovirga sp. SR4, a novel species isolated from seawater.</title>
        <authorList>
            <person name="Wang X."/>
        </authorList>
    </citation>
    <scope>NUCLEOTIDE SEQUENCE [LARGE SCALE GENOMIC DNA]</scope>
    <source>
        <strain evidence="2 3">SR4</strain>
    </source>
</reference>
<comment type="caution">
    <text evidence="2">The sequence shown here is derived from an EMBL/GenBank/DDBJ whole genome shotgun (WGS) entry which is preliminary data.</text>
</comment>
<dbReference type="PANTHER" id="PTHR22916:SF65">
    <property type="entry name" value="SLR1065 PROTEIN"/>
    <property type="match status" value="1"/>
</dbReference>
<dbReference type="SUPFAM" id="SSF53448">
    <property type="entry name" value="Nucleotide-diphospho-sugar transferases"/>
    <property type="match status" value="1"/>
</dbReference>
<dbReference type="Gene3D" id="3.90.550.10">
    <property type="entry name" value="Spore Coat Polysaccharide Biosynthesis Protein SpsA, Chain A"/>
    <property type="match status" value="1"/>
</dbReference>
<dbReference type="AlphaFoldDB" id="A0A7X8SLM4"/>
<dbReference type="Proteomes" id="UP000585050">
    <property type="component" value="Unassembled WGS sequence"/>
</dbReference>
<protein>
    <submittedName>
        <fullName evidence="2">Glycosyltransferase</fullName>
    </submittedName>
</protein>
<dbReference type="Pfam" id="PF00535">
    <property type="entry name" value="Glycos_transf_2"/>
    <property type="match status" value="1"/>
</dbReference>
<organism evidence="2 3">
    <name type="scientific">Flammeovirga agarivorans</name>
    <dbReference type="NCBI Taxonomy" id="2726742"/>
    <lineage>
        <taxon>Bacteria</taxon>
        <taxon>Pseudomonadati</taxon>
        <taxon>Bacteroidota</taxon>
        <taxon>Cytophagia</taxon>
        <taxon>Cytophagales</taxon>
        <taxon>Flammeovirgaceae</taxon>
        <taxon>Flammeovirga</taxon>
    </lineage>
</organism>
<accession>A0A7X8SLM4</accession>
<gene>
    <name evidence="2" type="ORF">HGP29_14895</name>
</gene>
<dbReference type="EMBL" id="JABAIL010000004">
    <property type="protein sequence ID" value="NLR92503.1"/>
    <property type="molecule type" value="Genomic_DNA"/>
</dbReference>
<keyword evidence="3" id="KW-1185">Reference proteome</keyword>
<dbReference type="CDD" id="cd06433">
    <property type="entry name" value="GT_2_WfgS_like"/>
    <property type="match status" value="1"/>
</dbReference>
<evidence type="ECO:0000259" key="1">
    <source>
        <dbReference type="Pfam" id="PF00535"/>
    </source>
</evidence>
<evidence type="ECO:0000313" key="2">
    <source>
        <dbReference type="EMBL" id="NLR92503.1"/>
    </source>
</evidence>
<keyword evidence="2" id="KW-0808">Transferase</keyword>
<evidence type="ECO:0000313" key="3">
    <source>
        <dbReference type="Proteomes" id="UP000585050"/>
    </source>
</evidence>
<dbReference type="GO" id="GO:0016758">
    <property type="term" value="F:hexosyltransferase activity"/>
    <property type="evidence" value="ECO:0007669"/>
    <property type="project" value="UniProtKB-ARBA"/>
</dbReference>
<dbReference type="PANTHER" id="PTHR22916">
    <property type="entry name" value="GLYCOSYLTRANSFERASE"/>
    <property type="match status" value="1"/>
</dbReference>
<name>A0A7X8SLM4_9BACT</name>
<proteinExistence type="predicted"/>
<dbReference type="RefSeq" id="WP_168883212.1">
    <property type="nucleotide sequence ID" value="NZ_JABAIL010000004.1"/>
</dbReference>